<evidence type="ECO:0000256" key="9">
    <source>
        <dbReference type="PIRSR" id="PIRSR000190-2"/>
    </source>
</evidence>
<comment type="caution">
    <text evidence="7">Lacks conserved residue(s) required for the propagation of feature annotation.</text>
</comment>
<evidence type="ECO:0000256" key="1">
    <source>
        <dbReference type="ARBA" id="ARBA00007301"/>
    </source>
</evidence>
<evidence type="ECO:0000256" key="5">
    <source>
        <dbReference type="ARBA" id="ARBA00023002"/>
    </source>
</evidence>
<keyword evidence="4 7" id="KW-0288">FMN</keyword>
<sequence>MQPIADIRKEYKLKELTEASVATDPFLQFGRWWDEAMASHIDEVNAMTLATVSPDGLPEARIVLLKGVDNRGFVFYTNYDSHKGAALAAHPQACLLFFWKELERQVRITGSVEKVSPEESDAYFHSRPEGSQLGAWASPQSQVIDGRSVLDKNLESYTTRFSGAEVPRPPHWGGYRVHPDSVEFWQGRPSRLHDRLLYRWNKAANAWSISRLAP</sequence>
<evidence type="ECO:0000256" key="7">
    <source>
        <dbReference type="HAMAP-Rule" id="MF_01629"/>
    </source>
</evidence>
<dbReference type="Proteomes" id="UP000294498">
    <property type="component" value="Unassembled WGS sequence"/>
</dbReference>
<keyword evidence="13" id="KW-1185">Reference proteome</keyword>
<comment type="pathway">
    <text evidence="7">Cofactor metabolism; pyridoxal 5'-phosphate salvage; pyridoxal 5'-phosphate from pyridoxamine 5'-phosphate: step 1/1.</text>
</comment>
<dbReference type="NCBIfam" id="NF004231">
    <property type="entry name" value="PRK05679.1"/>
    <property type="match status" value="1"/>
</dbReference>
<evidence type="ECO:0000259" key="10">
    <source>
        <dbReference type="Pfam" id="PF01243"/>
    </source>
</evidence>
<dbReference type="InterPro" id="IPR019576">
    <property type="entry name" value="Pyridoxamine_oxidase_dimer_C"/>
</dbReference>
<dbReference type="PROSITE" id="PS01064">
    <property type="entry name" value="PYRIDOX_OXIDASE"/>
    <property type="match status" value="1"/>
</dbReference>
<accession>A0A4R8DP91</accession>
<dbReference type="PIRSF" id="PIRSF000190">
    <property type="entry name" value="Pyd_amn-ph_oxd"/>
    <property type="match status" value="1"/>
</dbReference>
<evidence type="ECO:0000256" key="2">
    <source>
        <dbReference type="ARBA" id="ARBA00011738"/>
    </source>
</evidence>
<dbReference type="EMBL" id="SODV01000001">
    <property type="protein sequence ID" value="TDW99891.1"/>
    <property type="molecule type" value="Genomic_DNA"/>
</dbReference>
<dbReference type="EC" id="1.4.3.5" evidence="7"/>
<feature type="binding site" evidence="7 8">
    <location>
        <begin position="191"/>
        <end position="193"/>
    </location>
    <ligand>
        <name>substrate</name>
    </ligand>
</feature>
<comment type="cofactor">
    <cofactor evidence="7 9">
        <name>FMN</name>
        <dbReference type="ChEBI" id="CHEBI:58210"/>
    </cofactor>
    <text evidence="7 9">Binds 1 FMN per subunit.</text>
</comment>
<reference evidence="12 13" key="1">
    <citation type="submission" date="2019-03" db="EMBL/GenBank/DDBJ databases">
        <title>Genomic Encyclopedia of Type Strains, Phase IV (KMG-IV): sequencing the most valuable type-strain genomes for metagenomic binning, comparative biology and taxonomic classification.</title>
        <authorList>
            <person name="Goeker M."/>
        </authorList>
    </citation>
    <scope>NUCLEOTIDE SEQUENCE [LARGE SCALE GENOMIC DNA]</scope>
    <source>
        <strain evidence="12 13">DSM 100059</strain>
    </source>
</reference>
<dbReference type="OrthoDB" id="9780392at2"/>
<comment type="caution">
    <text evidence="12">The sequence shown here is derived from an EMBL/GenBank/DDBJ whole genome shotgun (WGS) entry which is preliminary data.</text>
</comment>
<feature type="binding site" evidence="8">
    <location>
        <begin position="8"/>
        <end position="11"/>
    </location>
    <ligand>
        <name>substrate</name>
    </ligand>
</feature>
<feature type="binding site" evidence="7 8">
    <location>
        <position position="131"/>
    </location>
    <ligand>
        <name>substrate</name>
    </ligand>
</feature>
<dbReference type="InterPro" id="IPR011576">
    <property type="entry name" value="Pyridox_Oxase_N"/>
</dbReference>
<dbReference type="Pfam" id="PF01243">
    <property type="entry name" value="PNPOx_N"/>
    <property type="match status" value="1"/>
</dbReference>
<comment type="similarity">
    <text evidence="1 7">Belongs to the pyridoxamine 5'-phosphate oxidase family.</text>
</comment>
<dbReference type="InterPro" id="IPR012349">
    <property type="entry name" value="Split_barrel_FMN-bd"/>
</dbReference>
<dbReference type="GO" id="GO:0010181">
    <property type="term" value="F:FMN binding"/>
    <property type="evidence" value="ECO:0007669"/>
    <property type="project" value="UniProtKB-UniRule"/>
</dbReference>
<gene>
    <name evidence="7" type="primary">pdxH</name>
    <name evidence="12" type="ORF">EDB95_0905</name>
</gene>
<feature type="domain" description="Pyridoxamine 5'-phosphate oxidase N-terminal" evidence="10">
    <location>
        <begin position="34"/>
        <end position="157"/>
    </location>
</feature>
<comment type="catalytic activity">
    <reaction evidence="7">
        <text>pyridoxamine 5'-phosphate + O2 + H2O = pyridoxal 5'-phosphate + H2O2 + NH4(+)</text>
        <dbReference type="Rhea" id="RHEA:15817"/>
        <dbReference type="ChEBI" id="CHEBI:15377"/>
        <dbReference type="ChEBI" id="CHEBI:15379"/>
        <dbReference type="ChEBI" id="CHEBI:16240"/>
        <dbReference type="ChEBI" id="CHEBI:28938"/>
        <dbReference type="ChEBI" id="CHEBI:58451"/>
        <dbReference type="ChEBI" id="CHEBI:597326"/>
        <dbReference type="EC" id="1.4.3.5"/>
    </reaction>
</comment>
<feature type="binding site" evidence="7 9">
    <location>
        <position position="105"/>
    </location>
    <ligand>
        <name>FMN</name>
        <dbReference type="ChEBI" id="CHEBI:58210"/>
    </ligand>
</feature>
<comment type="subunit">
    <text evidence="2 7">Homodimer.</text>
</comment>
<feature type="binding site" evidence="7 8">
    <location>
        <position position="123"/>
    </location>
    <ligand>
        <name>substrate</name>
    </ligand>
</feature>
<dbReference type="SUPFAM" id="SSF50475">
    <property type="entry name" value="FMN-binding split barrel"/>
    <property type="match status" value="1"/>
</dbReference>
<evidence type="ECO:0000256" key="3">
    <source>
        <dbReference type="ARBA" id="ARBA00022630"/>
    </source>
</evidence>
<dbReference type="FunFam" id="2.30.110.10:FF:000020">
    <property type="entry name" value="PNPO isoform 11"/>
    <property type="match status" value="1"/>
</dbReference>
<feature type="binding site" evidence="7 9">
    <location>
        <begin position="76"/>
        <end position="77"/>
    </location>
    <ligand>
        <name>FMN</name>
        <dbReference type="ChEBI" id="CHEBI:58210"/>
    </ligand>
</feature>
<name>A0A4R8DP91_9BACT</name>
<dbReference type="AlphaFoldDB" id="A0A4R8DP91"/>
<keyword evidence="3 7" id="KW-0285">Flavoprotein</keyword>
<organism evidence="12 13">
    <name type="scientific">Dinghuibacter silviterrae</name>
    <dbReference type="NCBI Taxonomy" id="1539049"/>
    <lineage>
        <taxon>Bacteria</taxon>
        <taxon>Pseudomonadati</taxon>
        <taxon>Bacteroidota</taxon>
        <taxon>Chitinophagia</taxon>
        <taxon>Chitinophagales</taxon>
        <taxon>Chitinophagaceae</taxon>
        <taxon>Dinghuibacter</taxon>
    </lineage>
</organism>
<feature type="binding site" evidence="7 9">
    <location>
        <position position="195"/>
    </location>
    <ligand>
        <name>FMN</name>
        <dbReference type="ChEBI" id="CHEBI:58210"/>
    </ligand>
</feature>
<feature type="binding site" evidence="7 8">
    <location>
        <position position="66"/>
    </location>
    <ligand>
        <name>substrate</name>
    </ligand>
</feature>
<comment type="function">
    <text evidence="7">Catalyzes the oxidation of either pyridoxine 5'-phosphate (PNP) or pyridoxamine 5'-phosphate (PMP) into pyridoxal 5'-phosphate (PLP).</text>
</comment>
<evidence type="ECO:0000313" key="12">
    <source>
        <dbReference type="EMBL" id="TDW99891.1"/>
    </source>
</evidence>
<evidence type="ECO:0000313" key="13">
    <source>
        <dbReference type="Proteomes" id="UP000294498"/>
    </source>
</evidence>
<feature type="binding site" evidence="7 8">
    <location>
        <position position="127"/>
    </location>
    <ligand>
        <name>substrate</name>
    </ligand>
</feature>
<dbReference type="GO" id="GO:0004733">
    <property type="term" value="F:pyridoxamine phosphate oxidase activity"/>
    <property type="evidence" value="ECO:0007669"/>
    <property type="project" value="UniProtKB-UniRule"/>
</dbReference>
<dbReference type="InterPro" id="IPR000659">
    <property type="entry name" value="Pyridox_Oxase"/>
</dbReference>
<dbReference type="PANTHER" id="PTHR10851:SF0">
    <property type="entry name" value="PYRIDOXINE-5'-PHOSPHATE OXIDASE"/>
    <property type="match status" value="1"/>
</dbReference>
<dbReference type="UniPathway" id="UPA01068">
    <property type="reaction ID" value="UER00304"/>
</dbReference>
<evidence type="ECO:0000256" key="4">
    <source>
        <dbReference type="ARBA" id="ARBA00022643"/>
    </source>
</evidence>
<feature type="binding site" evidence="7 9">
    <location>
        <begin position="140"/>
        <end position="141"/>
    </location>
    <ligand>
        <name>FMN</name>
        <dbReference type="ChEBI" id="CHEBI:58210"/>
    </ligand>
</feature>
<keyword evidence="6 7" id="KW-0664">Pyridoxine biosynthesis</keyword>
<dbReference type="Gene3D" id="2.30.110.10">
    <property type="entry name" value="Electron Transport, Fmn-binding Protein, Chain A"/>
    <property type="match status" value="1"/>
</dbReference>
<dbReference type="RefSeq" id="WP_133990978.1">
    <property type="nucleotide sequence ID" value="NZ_SODV01000001.1"/>
</dbReference>
<dbReference type="HAMAP" id="MF_01629">
    <property type="entry name" value="PdxH"/>
    <property type="match status" value="1"/>
</dbReference>
<dbReference type="InterPro" id="IPR019740">
    <property type="entry name" value="Pyridox_Oxase_CS"/>
</dbReference>
<feature type="binding site" evidence="7 9">
    <location>
        <position position="83"/>
    </location>
    <ligand>
        <name>FMN</name>
        <dbReference type="ChEBI" id="CHEBI:58210"/>
    </ligand>
</feature>
<evidence type="ECO:0000259" key="11">
    <source>
        <dbReference type="Pfam" id="PF10590"/>
    </source>
</evidence>
<dbReference type="PANTHER" id="PTHR10851">
    <property type="entry name" value="PYRIDOXINE-5-PHOSPHATE OXIDASE"/>
    <property type="match status" value="1"/>
</dbReference>
<proteinExistence type="inferred from homology"/>
<comment type="catalytic activity">
    <reaction evidence="7">
        <text>pyridoxine 5'-phosphate + O2 = pyridoxal 5'-phosphate + H2O2</text>
        <dbReference type="Rhea" id="RHEA:15149"/>
        <dbReference type="ChEBI" id="CHEBI:15379"/>
        <dbReference type="ChEBI" id="CHEBI:16240"/>
        <dbReference type="ChEBI" id="CHEBI:58589"/>
        <dbReference type="ChEBI" id="CHEBI:597326"/>
        <dbReference type="EC" id="1.4.3.5"/>
    </reaction>
</comment>
<feature type="domain" description="Pyridoxine 5'-phosphate oxidase dimerisation C-terminal" evidence="11">
    <location>
        <begin position="172"/>
        <end position="214"/>
    </location>
</feature>
<feature type="binding site" evidence="7 9">
    <location>
        <begin position="61"/>
        <end position="66"/>
    </location>
    <ligand>
        <name>FMN</name>
        <dbReference type="ChEBI" id="CHEBI:58210"/>
    </ligand>
</feature>
<evidence type="ECO:0000256" key="8">
    <source>
        <dbReference type="PIRSR" id="PIRSR000190-1"/>
    </source>
</evidence>
<keyword evidence="5 7" id="KW-0560">Oxidoreductase</keyword>
<dbReference type="GO" id="GO:0008615">
    <property type="term" value="P:pyridoxine biosynthetic process"/>
    <property type="evidence" value="ECO:0007669"/>
    <property type="project" value="UniProtKB-UniRule"/>
</dbReference>
<comment type="pathway">
    <text evidence="7">Cofactor metabolism; pyridoxal 5'-phosphate salvage; pyridoxal 5'-phosphate from pyridoxine 5'-phosphate: step 1/1.</text>
</comment>
<feature type="binding site" evidence="7 9">
    <location>
        <position position="185"/>
    </location>
    <ligand>
        <name>FMN</name>
        <dbReference type="ChEBI" id="CHEBI:58210"/>
    </ligand>
</feature>
<dbReference type="Pfam" id="PF10590">
    <property type="entry name" value="PNP_phzG_C"/>
    <property type="match status" value="1"/>
</dbReference>
<evidence type="ECO:0000256" key="6">
    <source>
        <dbReference type="ARBA" id="ARBA00023096"/>
    </source>
</evidence>
<dbReference type="NCBIfam" id="TIGR00558">
    <property type="entry name" value="pdxH"/>
    <property type="match status" value="1"/>
</dbReference>
<protein>
    <recommendedName>
        <fullName evidence="7">Pyridoxine/pyridoxamine 5'-phosphate oxidase</fullName>
        <ecNumber evidence="7">1.4.3.5</ecNumber>
    </recommendedName>
    <alternativeName>
        <fullName evidence="7">PNP/PMP oxidase</fullName>
        <shortName evidence="7">PNPOx</shortName>
    </alternativeName>
    <alternativeName>
        <fullName evidence="7">Pyridoxal 5'-phosphate synthase</fullName>
    </alternativeName>
</protein>